<comment type="caution">
    <text evidence="2">The sequence shown here is derived from an EMBL/GenBank/DDBJ whole genome shotgun (WGS) entry which is preliminary data.</text>
</comment>
<dbReference type="EMBL" id="CAJNOQ010004787">
    <property type="protein sequence ID" value="CAF1074015.1"/>
    <property type="molecule type" value="Genomic_DNA"/>
</dbReference>
<organism evidence="2 4">
    <name type="scientific">Didymodactylos carnosus</name>
    <dbReference type="NCBI Taxonomy" id="1234261"/>
    <lineage>
        <taxon>Eukaryota</taxon>
        <taxon>Metazoa</taxon>
        <taxon>Spiralia</taxon>
        <taxon>Gnathifera</taxon>
        <taxon>Rotifera</taxon>
        <taxon>Eurotatoria</taxon>
        <taxon>Bdelloidea</taxon>
        <taxon>Philodinida</taxon>
        <taxon>Philodinidae</taxon>
        <taxon>Didymodactylos</taxon>
    </lineage>
</organism>
<evidence type="ECO:0000313" key="3">
    <source>
        <dbReference type="EMBL" id="CAF3840825.1"/>
    </source>
</evidence>
<evidence type="ECO:0000256" key="1">
    <source>
        <dbReference type="SAM" id="Coils"/>
    </source>
</evidence>
<proteinExistence type="predicted"/>
<evidence type="ECO:0000313" key="2">
    <source>
        <dbReference type="EMBL" id="CAF1074015.1"/>
    </source>
</evidence>
<dbReference type="OrthoDB" id="10417953at2759"/>
<accession>A0A814M5G3</accession>
<dbReference type="Proteomes" id="UP000681722">
    <property type="component" value="Unassembled WGS sequence"/>
</dbReference>
<dbReference type="Gene3D" id="1.20.5.1700">
    <property type="match status" value="1"/>
</dbReference>
<evidence type="ECO:0000313" key="4">
    <source>
        <dbReference type="Proteomes" id="UP000663829"/>
    </source>
</evidence>
<keyword evidence="4" id="KW-1185">Reference proteome</keyword>
<name>A0A814M5G3_9BILA</name>
<protein>
    <submittedName>
        <fullName evidence="2">Uncharacterized protein</fullName>
    </submittedName>
</protein>
<dbReference type="AlphaFoldDB" id="A0A814M5G3"/>
<keyword evidence="1" id="KW-0175">Coiled coil</keyword>
<gene>
    <name evidence="2" type="ORF">GPM918_LOCUS17424</name>
    <name evidence="3" type="ORF">SRO942_LOCUS17425</name>
</gene>
<reference evidence="2" key="1">
    <citation type="submission" date="2021-02" db="EMBL/GenBank/DDBJ databases">
        <authorList>
            <person name="Nowell W R."/>
        </authorList>
    </citation>
    <scope>NUCLEOTIDE SEQUENCE</scope>
</reference>
<feature type="non-terminal residue" evidence="2">
    <location>
        <position position="302"/>
    </location>
</feature>
<sequence>IDKLEYDLGTYGEENRLLNQTTQKLEQQLINAHSYNESIQRGFQQTEEKYQAKISECESFLISMKDAHKDTICLLEQKKVEITMLQSELETLKTEQAYSNSTIQKFEEMDHELKRHITMLEKSLDEHKSIVRKREKELEQLKNDYDNNAKNYTSVANKCSKQDAEMNILRMENSSLTEELKLMRDNVQKCHEEQRRLRKDCDQALHYIHDGIPELCYDGQNKIDDIKKLPSIFEQLAGDRDSLKSKNELLVQFVKGLTDEMDDLQCHQKKYKFSDVIDDSIVELESNVEAVDIVIMFGVNIG</sequence>
<dbReference type="EMBL" id="CAJOBC010004788">
    <property type="protein sequence ID" value="CAF3840825.1"/>
    <property type="molecule type" value="Genomic_DNA"/>
</dbReference>
<feature type="coiled-coil region" evidence="1">
    <location>
        <begin position="124"/>
        <end position="193"/>
    </location>
</feature>
<dbReference type="Proteomes" id="UP000663829">
    <property type="component" value="Unassembled WGS sequence"/>
</dbReference>